<gene>
    <name evidence="2" type="ORF">KGMB01110_05820</name>
</gene>
<dbReference type="Pfam" id="PF01183">
    <property type="entry name" value="Glyco_hydro_25"/>
    <property type="match status" value="1"/>
</dbReference>
<sequence length="357" mass="39569">MAKVIIDVSYHNGTIDWNKVKAAGIQGAIIRCGYGDNIAAQDDKQFKRNADECTRLGIPWGVYIYSYAKTVTQAKSEAAHALRLVAPYKDKMSYPVYYDLEQAGTESVAAQNAIVFGDIIEAAGYWCGIYSGQYWWQKYLGSKLDRFTKWVARYSSKKPEGISGTYDIWQYASNGKVNGISGNVDMNEVYRDFPSEIKGGGSSAKSKQVPGNPINDMGVKYKAHCQTIGDCTEVRDGQTAGTTGYGLRMEGFWLNLEDAAKKLGADLKVKAKVHEQKTGWEDLGYVSKDTLIGSKGEGRRLEAFILEIEGLPEGYELQYRTHVQTVGWTTWVSSGFSTGSVGMKKRIEAIQIKIVKK</sequence>
<name>A0A391P2D8_9FIRM</name>
<dbReference type="PANTHER" id="PTHR34135:SF2">
    <property type="entry name" value="LYSOZYME"/>
    <property type="match status" value="1"/>
</dbReference>
<dbReference type="SMART" id="SM00728">
    <property type="entry name" value="ChW"/>
    <property type="match status" value="3"/>
</dbReference>
<dbReference type="AlphaFoldDB" id="A0A391P2D8"/>
<dbReference type="GO" id="GO:0016998">
    <property type="term" value="P:cell wall macromolecule catabolic process"/>
    <property type="evidence" value="ECO:0007669"/>
    <property type="project" value="InterPro"/>
</dbReference>
<dbReference type="GO" id="GO:0009253">
    <property type="term" value="P:peptidoglycan catabolic process"/>
    <property type="evidence" value="ECO:0007669"/>
    <property type="project" value="InterPro"/>
</dbReference>
<dbReference type="CDD" id="cd06414">
    <property type="entry name" value="GH25_LytC-like"/>
    <property type="match status" value="1"/>
</dbReference>
<dbReference type="PANTHER" id="PTHR34135">
    <property type="entry name" value="LYSOZYME"/>
    <property type="match status" value="1"/>
</dbReference>
<organism evidence="2 3">
    <name type="scientific">Mediterraneibacter butyricigenes</name>
    <dbReference type="NCBI Taxonomy" id="2316025"/>
    <lineage>
        <taxon>Bacteria</taxon>
        <taxon>Bacillati</taxon>
        <taxon>Bacillota</taxon>
        <taxon>Clostridia</taxon>
        <taxon>Lachnospirales</taxon>
        <taxon>Lachnospiraceae</taxon>
        <taxon>Mediterraneibacter</taxon>
    </lineage>
</organism>
<dbReference type="RefSeq" id="WP_170141683.1">
    <property type="nucleotide sequence ID" value="NZ_BHGK01000001.1"/>
</dbReference>
<evidence type="ECO:0000256" key="1">
    <source>
        <dbReference type="ARBA" id="ARBA00010646"/>
    </source>
</evidence>
<dbReference type="InterPro" id="IPR017853">
    <property type="entry name" value="GH"/>
</dbReference>
<dbReference type="Pfam" id="PF07538">
    <property type="entry name" value="ChW"/>
    <property type="match status" value="2"/>
</dbReference>
<evidence type="ECO:0000313" key="2">
    <source>
        <dbReference type="EMBL" id="GCA66146.1"/>
    </source>
</evidence>
<comment type="caution">
    <text evidence="2">The sequence shown here is derived from an EMBL/GenBank/DDBJ whole genome shotgun (WGS) entry which is preliminary data.</text>
</comment>
<reference evidence="3" key="1">
    <citation type="submission" date="2018-09" db="EMBL/GenBank/DDBJ databases">
        <title>Draft Genome Sequence of Mediterraneibacter sp. KCTC 15684.</title>
        <authorList>
            <person name="Kim J.S."/>
            <person name="Han K.I."/>
            <person name="Suh M.K."/>
            <person name="Lee K.C."/>
            <person name="Eom M.K."/>
            <person name="Lee J.H."/>
            <person name="Park S.H."/>
            <person name="Kang S.W."/>
            <person name="Park J.E."/>
            <person name="Oh B.S."/>
            <person name="Yu S.Y."/>
            <person name="Choi S.H."/>
            <person name="Lee D.H."/>
            <person name="Yoon H."/>
            <person name="Kim B."/>
            <person name="Yang S.J."/>
            <person name="Lee J.S."/>
        </authorList>
    </citation>
    <scope>NUCLEOTIDE SEQUENCE [LARGE SCALE GENOMIC DNA]</scope>
    <source>
        <strain evidence="3">KCTC 15684</strain>
    </source>
</reference>
<comment type="similarity">
    <text evidence="1">Belongs to the glycosyl hydrolase 25 family.</text>
</comment>
<evidence type="ECO:0000313" key="3">
    <source>
        <dbReference type="Proteomes" id="UP000265643"/>
    </source>
</evidence>
<keyword evidence="3" id="KW-1185">Reference proteome</keyword>
<dbReference type="Gene3D" id="3.20.20.80">
    <property type="entry name" value="Glycosidases"/>
    <property type="match status" value="1"/>
</dbReference>
<dbReference type="InterPro" id="IPR006637">
    <property type="entry name" value="ChW"/>
</dbReference>
<dbReference type="SUPFAM" id="SSF51445">
    <property type="entry name" value="(Trans)glycosidases"/>
    <property type="match status" value="1"/>
</dbReference>
<dbReference type="PROSITE" id="PS51904">
    <property type="entry name" value="GLYCOSYL_HYDROL_F25_2"/>
    <property type="match status" value="1"/>
</dbReference>
<dbReference type="InterPro" id="IPR002053">
    <property type="entry name" value="Glyco_hydro_25"/>
</dbReference>
<proteinExistence type="inferred from homology"/>
<accession>A0A391P2D8</accession>
<dbReference type="Proteomes" id="UP000265643">
    <property type="component" value="Unassembled WGS sequence"/>
</dbReference>
<dbReference type="GO" id="GO:0003796">
    <property type="term" value="F:lysozyme activity"/>
    <property type="evidence" value="ECO:0007669"/>
    <property type="project" value="InterPro"/>
</dbReference>
<dbReference type="GO" id="GO:0016052">
    <property type="term" value="P:carbohydrate catabolic process"/>
    <property type="evidence" value="ECO:0007669"/>
    <property type="project" value="TreeGrafter"/>
</dbReference>
<protein>
    <submittedName>
        <fullName evidence="2">Uncharacterized protein</fullName>
    </submittedName>
</protein>
<dbReference type="EMBL" id="BHGK01000001">
    <property type="protein sequence ID" value="GCA66146.1"/>
    <property type="molecule type" value="Genomic_DNA"/>
</dbReference>